<dbReference type="HOGENOM" id="CLU_2172623_0_0_1"/>
<organism>
    <name type="scientific">Serpula lacrymans var. lacrymans (strain S7.9)</name>
    <name type="common">Dry rot fungus</name>
    <dbReference type="NCBI Taxonomy" id="578457"/>
    <lineage>
        <taxon>Eukaryota</taxon>
        <taxon>Fungi</taxon>
        <taxon>Dikarya</taxon>
        <taxon>Basidiomycota</taxon>
        <taxon>Agaricomycotina</taxon>
        <taxon>Agaricomycetes</taxon>
        <taxon>Agaricomycetidae</taxon>
        <taxon>Boletales</taxon>
        <taxon>Coniophorineae</taxon>
        <taxon>Serpulaceae</taxon>
        <taxon>Serpula</taxon>
    </lineage>
</organism>
<reference evidence="1" key="1">
    <citation type="submission" date="2011-04" db="EMBL/GenBank/DDBJ databases">
        <title>Evolution of plant cell wall degrading machinery underlies the functional diversity of forest fungi.</title>
        <authorList>
            <consortium name="US DOE Joint Genome Institute (JGI-PGF)"/>
            <person name="Eastwood D.C."/>
            <person name="Floudas D."/>
            <person name="Binder M."/>
            <person name="Majcherczyk A."/>
            <person name="Schneider P."/>
            <person name="Aerts A."/>
            <person name="Asiegbu F.O."/>
            <person name="Baker S.E."/>
            <person name="Barry K."/>
            <person name="Bendiksby M."/>
            <person name="Blumentritt M."/>
            <person name="Coutinho P.M."/>
            <person name="Cullen D."/>
            <person name="Cullen D."/>
            <person name="Gathman A."/>
            <person name="Goodell B."/>
            <person name="Henrissat B."/>
            <person name="Ihrmark K."/>
            <person name="Kauserud H."/>
            <person name="Kohler A."/>
            <person name="LaButti K."/>
            <person name="Lapidus A."/>
            <person name="Lavin J.L."/>
            <person name="Lee Y.-H."/>
            <person name="Lindquist E."/>
            <person name="Lilly W."/>
            <person name="Lucas S."/>
            <person name="Morin E."/>
            <person name="Murat C."/>
            <person name="Oguiza J.A."/>
            <person name="Park J."/>
            <person name="Pisabarro A.G."/>
            <person name="Riley R."/>
            <person name="Rosling A."/>
            <person name="Salamov A."/>
            <person name="Schmidt O."/>
            <person name="Schmutz J."/>
            <person name="Skrede I."/>
            <person name="Stenlid J."/>
            <person name="Wiebenga A."/>
            <person name="Xie X."/>
            <person name="Kues U."/>
            <person name="Hibbett D.S."/>
            <person name="Hoffmeister D."/>
            <person name="Hogberg N."/>
            <person name="Martin F."/>
            <person name="Grigoriev I.V."/>
            <person name="Watkinson S.C."/>
        </authorList>
    </citation>
    <scope>NUCLEOTIDE SEQUENCE</scope>
    <source>
        <strain evidence="1">S7.9</strain>
    </source>
</reference>
<dbReference type="AlphaFoldDB" id="F8NDQ8"/>
<accession>F8NDQ8</accession>
<name>F8NDQ8_SERL9</name>
<evidence type="ECO:0008006" key="2">
    <source>
        <dbReference type="Google" id="ProtNLM"/>
    </source>
</evidence>
<evidence type="ECO:0000313" key="1">
    <source>
        <dbReference type="EMBL" id="EGO30342.1"/>
    </source>
</evidence>
<gene>
    <name evidence="1" type="ORF">SERLADRAFT_431871</name>
</gene>
<proteinExistence type="predicted"/>
<dbReference type="GeneID" id="18813842"/>
<dbReference type="KEGG" id="sla:SERLADRAFT_431871"/>
<protein>
    <recommendedName>
        <fullName evidence="2">Integrase zinc-binding domain-containing protein</fullName>
    </recommendedName>
</protein>
<dbReference type="Proteomes" id="UP000008064">
    <property type="component" value="Unassembled WGS sequence"/>
</dbReference>
<sequence>MGKAEALSRREDHANGIEDDNKCVTLIDQLRVANVRIGQDSDLLEVFKKDISSEEKTRLDGNENYLWKDGLIHFKNKIHVPETARIKAIDRHHNTPVAGHLGGNKPWS</sequence>
<dbReference type="EMBL" id="GL945428">
    <property type="protein sequence ID" value="EGO30342.1"/>
    <property type="molecule type" value="Genomic_DNA"/>
</dbReference>
<dbReference type="RefSeq" id="XP_007312226.1">
    <property type="nucleotide sequence ID" value="XM_007312164.1"/>
</dbReference>